<keyword evidence="5" id="KW-0378">Hydrolase</keyword>
<comment type="function">
    <text evidence="7">Hydrolyzes fatty acids from S-acylated cysteine residues in proteins with a strong preference for palmitoylated G-alpha proteins over other acyl substrates. Mediates the deacylation of G-alpha proteins such as GPA1 in vivo, but has weak or no activity toward palmitoylated Ras proteins. Has weak lysophospholipase activity in vitro; however such activity may not exist in vivo.</text>
</comment>
<comment type="catalytic activity">
    <reaction evidence="9">
        <text>S-hexadecanoyl-L-cysteinyl-[protein] + H2O = L-cysteinyl-[protein] + hexadecanoate + H(+)</text>
        <dbReference type="Rhea" id="RHEA:19233"/>
        <dbReference type="Rhea" id="RHEA-COMP:10131"/>
        <dbReference type="Rhea" id="RHEA-COMP:11032"/>
        <dbReference type="ChEBI" id="CHEBI:7896"/>
        <dbReference type="ChEBI" id="CHEBI:15377"/>
        <dbReference type="ChEBI" id="CHEBI:15378"/>
        <dbReference type="ChEBI" id="CHEBI:29950"/>
        <dbReference type="ChEBI" id="CHEBI:74151"/>
        <dbReference type="EC" id="3.1.2.22"/>
    </reaction>
</comment>
<dbReference type="GO" id="GO:0008474">
    <property type="term" value="F:palmitoyl-(protein) hydrolase activity"/>
    <property type="evidence" value="ECO:0007669"/>
    <property type="project" value="UniProtKB-EC"/>
</dbReference>
<proteinExistence type="inferred from homology"/>
<reference evidence="11 12" key="1">
    <citation type="journal article" date="2018" name="Evol. Lett.">
        <title>Horizontal gene cluster transfer increased hallucinogenic mushroom diversity.</title>
        <authorList>
            <person name="Reynolds H.T."/>
            <person name="Vijayakumar V."/>
            <person name="Gluck-Thaler E."/>
            <person name="Korotkin H.B."/>
            <person name="Matheny P.B."/>
            <person name="Slot J.C."/>
        </authorList>
    </citation>
    <scope>NUCLEOTIDE SEQUENCE [LARGE SCALE GENOMIC DNA]</scope>
    <source>
        <strain evidence="11 12">2629</strain>
    </source>
</reference>
<dbReference type="Proteomes" id="UP000284842">
    <property type="component" value="Unassembled WGS sequence"/>
</dbReference>
<dbReference type="AlphaFoldDB" id="A0A409YI10"/>
<dbReference type="FunCoup" id="A0A409YI10">
    <property type="interactions" value="332"/>
</dbReference>
<feature type="domain" description="Phospholipase/carboxylesterase/thioesterase" evidence="10">
    <location>
        <begin position="11"/>
        <end position="235"/>
    </location>
</feature>
<evidence type="ECO:0000259" key="10">
    <source>
        <dbReference type="Pfam" id="PF02230"/>
    </source>
</evidence>
<evidence type="ECO:0000256" key="5">
    <source>
        <dbReference type="ARBA" id="ARBA00022801"/>
    </source>
</evidence>
<keyword evidence="6" id="KW-0443">Lipid metabolism</keyword>
<evidence type="ECO:0000256" key="7">
    <source>
        <dbReference type="ARBA" id="ARBA00029392"/>
    </source>
</evidence>
<evidence type="ECO:0000313" key="11">
    <source>
        <dbReference type="EMBL" id="PPR02663.1"/>
    </source>
</evidence>
<evidence type="ECO:0000256" key="1">
    <source>
        <dbReference type="ARBA" id="ARBA00006499"/>
    </source>
</evidence>
<protein>
    <recommendedName>
        <fullName evidence="3">Acyl-protein thioesterase 1</fullName>
        <ecNumber evidence="2">3.1.2.22</ecNumber>
    </recommendedName>
    <alternativeName>
        <fullName evidence="8">Palmitoyl-protein hydrolase</fullName>
    </alternativeName>
</protein>
<gene>
    <name evidence="11" type="ORF">CVT24_002146</name>
</gene>
<dbReference type="PANTHER" id="PTHR10655">
    <property type="entry name" value="LYSOPHOSPHOLIPASE-RELATED"/>
    <property type="match status" value="1"/>
</dbReference>
<dbReference type="SUPFAM" id="SSF53474">
    <property type="entry name" value="alpha/beta-Hydrolases"/>
    <property type="match status" value="1"/>
</dbReference>
<keyword evidence="6" id="KW-0276">Fatty acid metabolism</keyword>
<dbReference type="InterPro" id="IPR050565">
    <property type="entry name" value="LYPA1-2/EST-like"/>
</dbReference>
<evidence type="ECO:0000256" key="3">
    <source>
        <dbReference type="ARBA" id="ARBA00014923"/>
    </source>
</evidence>
<dbReference type="GO" id="GO:0006631">
    <property type="term" value="P:fatty acid metabolic process"/>
    <property type="evidence" value="ECO:0007669"/>
    <property type="project" value="UniProtKB-KW"/>
</dbReference>
<dbReference type="PANTHER" id="PTHR10655:SF17">
    <property type="entry name" value="LYSOPHOSPHOLIPASE-LIKE PROTEIN 1"/>
    <property type="match status" value="1"/>
</dbReference>
<sequence length="241" mass="26323">MAVAPILKFLTVPPTTKHTATVIFVHGLGDTGHGWRPIADMFKVDPALAHVKWVLPHSPVRSVEANLGISMPSWFDIYSFGFNTNEDEDGMHKSAALLHDLIKYEVESNGIDPSRIVLGGFSQGGTMSLLTGLTGEYPVGGVACLSGWLPIRNKFKEIASPHAASTHVFYGHGSADPLVRMQQFEDSAKILVDLGIPRSTNGEFGGLYYHVYEGMGHCTVQKELDDLKRFIEKCIPADTSK</sequence>
<keyword evidence="4" id="KW-0719">Serine esterase</keyword>
<evidence type="ECO:0000256" key="2">
    <source>
        <dbReference type="ARBA" id="ARBA00012423"/>
    </source>
</evidence>
<comment type="caution">
    <text evidence="11">The sequence shown here is derived from an EMBL/GenBank/DDBJ whole genome shotgun (WGS) entry which is preliminary data.</text>
</comment>
<dbReference type="InterPro" id="IPR003140">
    <property type="entry name" value="PLipase/COase/thioEstase"/>
</dbReference>
<name>A0A409YI10_9AGAR</name>
<keyword evidence="12" id="KW-1185">Reference proteome</keyword>
<evidence type="ECO:0000256" key="8">
    <source>
        <dbReference type="ARBA" id="ARBA00031195"/>
    </source>
</evidence>
<dbReference type="InterPro" id="IPR029058">
    <property type="entry name" value="AB_hydrolase_fold"/>
</dbReference>
<dbReference type="EC" id="3.1.2.22" evidence="2"/>
<dbReference type="Pfam" id="PF02230">
    <property type="entry name" value="Abhydrolase_2"/>
    <property type="match status" value="1"/>
</dbReference>
<comment type="similarity">
    <text evidence="1">Belongs to the AB hydrolase superfamily. AB hydrolase 2 family.</text>
</comment>
<accession>A0A409YI10</accession>
<dbReference type="STRING" id="181874.A0A409YI10"/>
<dbReference type="InParanoid" id="A0A409YI10"/>
<dbReference type="GO" id="GO:0052689">
    <property type="term" value="F:carboxylic ester hydrolase activity"/>
    <property type="evidence" value="ECO:0007669"/>
    <property type="project" value="UniProtKB-KW"/>
</dbReference>
<dbReference type="GO" id="GO:0005737">
    <property type="term" value="C:cytoplasm"/>
    <property type="evidence" value="ECO:0007669"/>
    <property type="project" value="TreeGrafter"/>
</dbReference>
<organism evidence="11 12">
    <name type="scientific">Panaeolus cyanescens</name>
    <dbReference type="NCBI Taxonomy" id="181874"/>
    <lineage>
        <taxon>Eukaryota</taxon>
        <taxon>Fungi</taxon>
        <taxon>Dikarya</taxon>
        <taxon>Basidiomycota</taxon>
        <taxon>Agaricomycotina</taxon>
        <taxon>Agaricomycetes</taxon>
        <taxon>Agaricomycetidae</taxon>
        <taxon>Agaricales</taxon>
        <taxon>Agaricineae</taxon>
        <taxon>Galeropsidaceae</taxon>
        <taxon>Panaeolus</taxon>
    </lineage>
</organism>
<evidence type="ECO:0000256" key="4">
    <source>
        <dbReference type="ARBA" id="ARBA00022487"/>
    </source>
</evidence>
<dbReference type="EMBL" id="NHTK01001156">
    <property type="protein sequence ID" value="PPR02663.1"/>
    <property type="molecule type" value="Genomic_DNA"/>
</dbReference>
<evidence type="ECO:0000256" key="6">
    <source>
        <dbReference type="ARBA" id="ARBA00022832"/>
    </source>
</evidence>
<evidence type="ECO:0000256" key="9">
    <source>
        <dbReference type="ARBA" id="ARBA00047337"/>
    </source>
</evidence>
<evidence type="ECO:0000313" key="12">
    <source>
        <dbReference type="Proteomes" id="UP000284842"/>
    </source>
</evidence>
<dbReference type="OrthoDB" id="2418081at2759"/>
<dbReference type="Gene3D" id="3.40.50.1820">
    <property type="entry name" value="alpha/beta hydrolase"/>
    <property type="match status" value="1"/>
</dbReference>